<protein>
    <submittedName>
        <fullName evidence="1">Uncharacterized protein</fullName>
    </submittedName>
</protein>
<keyword evidence="2" id="KW-1185">Reference proteome</keyword>
<dbReference type="Gene3D" id="3.30.40.10">
    <property type="entry name" value="Zinc/RING finger domain, C3HC4 (zinc finger)"/>
    <property type="match status" value="1"/>
</dbReference>
<dbReference type="Proteomes" id="UP000070544">
    <property type="component" value="Unassembled WGS sequence"/>
</dbReference>
<proteinExistence type="predicted"/>
<accession>A0A139A5U4</accession>
<name>A0A139A5U4_GONPJ</name>
<dbReference type="InterPro" id="IPR013083">
    <property type="entry name" value="Znf_RING/FYVE/PHD"/>
</dbReference>
<gene>
    <name evidence="1" type="ORF">M427DRAFT_35014</name>
</gene>
<sequence>MKCSYETASLNVTLSALVLRCCIREREGMTSAWDTQPASNTSEDVHSSATFRDPFFVPYRNPLESIPSPDTSPTSTSSLQRPAFASRLPSIRIRSDTIDALPPAPTLYLPGCSHRFHTFCLSRSVRVRGWEDEAKLVEKGELDGVVVVRCPVCRRAGTVEMVEEGSEEQGVWEGVGWAEAA</sequence>
<organism evidence="1 2">
    <name type="scientific">Gonapodya prolifera (strain JEL478)</name>
    <name type="common">Monoblepharis prolifera</name>
    <dbReference type="NCBI Taxonomy" id="1344416"/>
    <lineage>
        <taxon>Eukaryota</taxon>
        <taxon>Fungi</taxon>
        <taxon>Fungi incertae sedis</taxon>
        <taxon>Chytridiomycota</taxon>
        <taxon>Chytridiomycota incertae sedis</taxon>
        <taxon>Monoblepharidomycetes</taxon>
        <taxon>Monoblepharidales</taxon>
        <taxon>Gonapodyaceae</taxon>
        <taxon>Gonapodya</taxon>
    </lineage>
</organism>
<evidence type="ECO:0000313" key="1">
    <source>
        <dbReference type="EMBL" id="KXS12124.1"/>
    </source>
</evidence>
<evidence type="ECO:0000313" key="2">
    <source>
        <dbReference type="Proteomes" id="UP000070544"/>
    </source>
</evidence>
<dbReference type="EMBL" id="KQ965791">
    <property type="protein sequence ID" value="KXS12124.1"/>
    <property type="molecule type" value="Genomic_DNA"/>
</dbReference>
<reference evidence="1 2" key="1">
    <citation type="journal article" date="2015" name="Genome Biol. Evol.">
        <title>Phylogenomic analyses indicate that early fungi evolved digesting cell walls of algal ancestors of land plants.</title>
        <authorList>
            <person name="Chang Y."/>
            <person name="Wang S."/>
            <person name="Sekimoto S."/>
            <person name="Aerts A.L."/>
            <person name="Choi C."/>
            <person name="Clum A."/>
            <person name="LaButti K.M."/>
            <person name="Lindquist E.A."/>
            <person name="Yee Ngan C."/>
            <person name="Ohm R.A."/>
            <person name="Salamov A.A."/>
            <person name="Grigoriev I.V."/>
            <person name="Spatafora J.W."/>
            <person name="Berbee M.L."/>
        </authorList>
    </citation>
    <scope>NUCLEOTIDE SEQUENCE [LARGE SCALE GENOMIC DNA]</scope>
    <source>
        <strain evidence="1 2">JEL478</strain>
    </source>
</reference>
<dbReference type="SUPFAM" id="SSF57850">
    <property type="entry name" value="RING/U-box"/>
    <property type="match status" value="1"/>
</dbReference>
<dbReference type="AlphaFoldDB" id="A0A139A5U4"/>